<sequence>MGSLGNTMGMTKADKVVKEHRMVVEAESALLKSISKERINFLKTDTTQPKGPKLNKSAKELAHFGTLDQEVFSLPKDGRDTADGPLERVSSLKRHRKSRHDQAFEKYQHERESIGQQMQEAVSAEALAFKQRLMENDSDIEVEFSALADDRLVVLEEHGVQRVWDEVQSQSPIRLAWIDGLADSLAHIETDRQTLMRDSVAELIATLNEVSAMSVGEVERLMEAETMSLNLEVVENKRTGAELIRRLQRAEVEAERARRKRWEDSMERWRKLRTLGAMQAFQQLLLSEEFASPPPRAQLMSSLLEQQEVAHSKVLQHIEMIDSLLPPNAVLGTDAMTDWLDVARSDADRWDEMRQAGIAHLWENEHELHQKALDHFTGLQADVKRYAGYSEEEAAQMLEEEAMVMVRDRQNQAESTLKSLAEFMEKLSATWRSQWGTLGDFLLQLSKLHDDHKARVTSLHQAAVADVKESRTQHDVDDKECEDAYNQATVLLKQSGGQKELEENLSKTMDCLDAIQEGYRKFHTRTTQIVEKNPVTMKENGETYQRDLCELLGLKPNLPDIVVEEENPPPPEPEPEVRPTSKAEKWRRTHVACAGWLSDGAGQLRSGSNKGKDKKKKKDEPPPPPPEPEPEPEPEEEPLLLSTDLGDSQGPMPNSPLPNTLPTPRVPLP</sequence>
<feature type="compositionally biased region" description="Pro residues" evidence="2">
    <location>
        <begin position="653"/>
        <end position="669"/>
    </location>
</feature>
<evidence type="ECO:0000313" key="4">
    <source>
        <dbReference type="EMBL" id="KAK3262925.1"/>
    </source>
</evidence>
<feature type="coiled-coil region" evidence="1">
    <location>
        <begin position="240"/>
        <end position="272"/>
    </location>
</feature>
<dbReference type="Pfam" id="PF14643">
    <property type="entry name" value="DUF4455"/>
    <property type="match status" value="1"/>
</dbReference>
<accession>A0AAE0KWE8</accession>
<evidence type="ECO:0000259" key="3">
    <source>
        <dbReference type="Pfam" id="PF14643"/>
    </source>
</evidence>
<keyword evidence="5" id="KW-1185">Reference proteome</keyword>
<feature type="compositionally biased region" description="Basic and acidic residues" evidence="2">
    <location>
        <begin position="575"/>
        <end position="586"/>
    </location>
</feature>
<dbReference type="EMBL" id="LGRX02015870">
    <property type="protein sequence ID" value="KAK3262925.1"/>
    <property type="molecule type" value="Genomic_DNA"/>
</dbReference>
<dbReference type="PANTHER" id="PTHR21444">
    <property type="entry name" value="COILED-COIL DOMAIN-CONTAINING PROTEIN 180"/>
    <property type="match status" value="1"/>
</dbReference>
<dbReference type="InterPro" id="IPR028089">
    <property type="entry name" value="DUF4455"/>
</dbReference>
<protein>
    <recommendedName>
        <fullName evidence="3">DUF4455 domain-containing protein</fullName>
    </recommendedName>
</protein>
<feature type="region of interest" description="Disordered" evidence="2">
    <location>
        <begin position="561"/>
        <end position="669"/>
    </location>
</feature>
<organism evidence="4 5">
    <name type="scientific">Cymbomonas tetramitiformis</name>
    <dbReference type="NCBI Taxonomy" id="36881"/>
    <lineage>
        <taxon>Eukaryota</taxon>
        <taxon>Viridiplantae</taxon>
        <taxon>Chlorophyta</taxon>
        <taxon>Pyramimonadophyceae</taxon>
        <taxon>Pyramimonadales</taxon>
        <taxon>Pyramimonadaceae</taxon>
        <taxon>Cymbomonas</taxon>
    </lineage>
</organism>
<dbReference type="Proteomes" id="UP001190700">
    <property type="component" value="Unassembled WGS sequence"/>
</dbReference>
<proteinExistence type="predicted"/>
<comment type="caution">
    <text evidence="4">The sequence shown here is derived from an EMBL/GenBank/DDBJ whole genome shotgun (WGS) entry which is preliminary data.</text>
</comment>
<dbReference type="PANTHER" id="PTHR21444:SF14">
    <property type="entry name" value="COILED-COIL DOMAIN-CONTAINING PROTEIN 180"/>
    <property type="match status" value="1"/>
</dbReference>
<reference evidence="4 5" key="1">
    <citation type="journal article" date="2015" name="Genome Biol. Evol.">
        <title>Comparative Genomics of a Bacterivorous Green Alga Reveals Evolutionary Causalities and Consequences of Phago-Mixotrophic Mode of Nutrition.</title>
        <authorList>
            <person name="Burns J.A."/>
            <person name="Paasch A."/>
            <person name="Narechania A."/>
            <person name="Kim E."/>
        </authorList>
    </citation>
    <scope>NUCLEOTIDE SEQUENCE [LARGE SCALE GENOMIC DNA]</scope>
    <source>
        <strain evidence="4 5">PLY_AMNH</strain>
    </source>
</reference>
<feature type="non-terminal residue" evidence="4">
    <location>
        <position position="669"/>
    </location>
</feature>
<gene>
    <name evidence="4" type="ORF">CYMTET_28247</name>
</gene>
<evidence type="ECO:0000256" key="2">
    <source>
        <dbReference type="SAM" id="MobiDB-lite"/>
    </source>
</evidence>
<name>A0AAE0KWE8_9CHLO</name>
<dbReference type="AlphaFoldDB" id="A0AAE0KWE8"/>
<keyword evidence="1" id="KW-0175">Coiled coil</keyword>
<feature type="domain" description="DUF4455" evidence="3">
    <location>
        <begin position="94"/>
        <end position="558"/>
    </location>
</feature>
<evidence type="ECO:0000256" key="1">
    <source>
        <dbReference type="SAM" id="Coils"/>
    </source>
</evidence>
<evidence type="ECO:0000313" key="5">
    <source>
        <dbReference type="Proteomes" id="UP001190700"/>
    </source>
</evidence>
<feature type="compositionally biased region" description="Acidic residues" evidence="2">
    <location>
        <begin position="628"/>
        <end position="638"/>
    </location>
</feature>